<sequence length="224" mass="25348">MRNRFIPVVFLSALVFAPPASALTGGVSNARIIVELKAVYEQLVEVVNHAQIQSDELKTLNTAYHDALTTYDTIQDLRTFNLADRLQRDFGNITQLHNMEGMSLEQRLRVIQREMDRRIAAAERDGDEEAAARYREQKRLSEMYETVADLEQRQYEILQEASGDIGMKDAARLQTQSAAISAASAAATERDRLRREIALLEGTASQQQIEDSHPEVMERLGRGW</sequence>
<keyword evidence="1" id="KW-0175">Coiled coil</keyword>
<dbReference type="Proteomes" id="UP000256763">
    <property type="component" value="Unassembled WGS sequence"/>
</dbReference>
<gene>
    <name evidence="3" type="ORF">CAL65_22700</name>
</gene>
<keyword evidence="2" id="KW-0732">Signal</keyword>
<dbReference type="AlphaFoldDB" id="A0A3E0WHN0"/>
<keyword evidence="4" id="KW-1185">Reference proteome</keyword>
<accession>A0A3E0WHN0</accession>
<name>A0A3E0WHN0_9GAMM</name>
<organism evidence="3 4">
    <name type="scientific">Alkalilimnicola ehrlichii</name>
    <dbReference type="NCBI Taxonomy" id="351052"/>
    <lineage>
        <taxon>Bacteria</taxon>
        <taxon>Pseudomonadati</taxon>
        <taxon>Pseudomonadota</taxon>
        <taxon>Gammaproteobacteria</taxon>
        <taxon>Chromatiales</taxon>
        <taxon>Ectothiorhodospiraceae</taxon>
        <taxon>Alkalilimnicola</taxon>
    </lineage>
</organism>
<evidence type="ECO:0000313" key="3">
    <source>
        <dbReference type="EMBL" id="RFA30843.1"/>
    </source>
</evidence>
<evidence type="ECO:0000256" key="1">
    <source>
        <dbReference type="SAM" id="Coils"/>
    </source>
</evidence>
<feature type="chain" id="PRO_5017706282" description="Conjugal transfer protein TrbJ" evidence="2">
    <location>
        <begin position="23"/>
        <end position="224"/>
    </location>
</feature>
<protein>
    <recommendedName>
        <fullName evidence="5">Conjugal transfer protein TrbJ</fullName>
    </recommendedName>
</protein>
<reference evidence="4" key="1">
    <citation type="submission" date="2017-05" db="EMBL/GenBank/DDBJ databases">
        <authorList>
            <person name="Sharma S."/>
            <person name="Sidhu C."/>
            <person name="Pinnaka A.K."/>
        </authorList>
    </citation>
    <scope>NUCLEOTIDE SEQUENCE [LARGE SCALE GENOMIC DNA]</scope>
    <source>
        <strain evidence="4">AK93</strain>
    </source>
</reference>
<dbReference type="EMBL" id="NFZW01000071">
    <property type="protein sequence ID" value="RFA30843.1"/>
    <property type="molecule type" value="Genomic_DNA"/>
</dbReference>
<evidence type="ECO:0000313" key="4">
    <source>
        <dbReference type="Proteomes" id="UP000256763"/>
    </source>
</evidence>
<evidence type="ECO:0008006" key="5">
    <source>
        <dbReference type="Google" id="ProtNLM"/>
    </source>
</evidence>
<feature type="coiled-coil region" evidence="1">
    <location>
        <begin position="183"/>
        <end position="210"/>
    </location>
</feature>
<dbReference type="RefSeq" id="WP_116304384.1">
    <property type="nucleotide sequence ID" value="NZ_NFZV01000076.1"/>
</dbReference>
<comment type="caution">
    <text evidence="3">The sequence shown here is derived from an EMBL/GenBank/DDBJ whole genome shotgun (WGS) entry which is preliminary data.</text>
</comment>
<proteinExistence type="predicted"/>
<feature type="signal peptide" evidence="2">
    <location>
        <begin position="1"/>
        <end position="22"/>
    </location>
</feature>
<evidence type="ECO:0000256" key="2">
    <source>
        <dbReference type="SAM" id="SignalP"/>
    </source>
</evidence>